<dbReference type="InterPro" id="IPR029062">
    <property type="entry name" value="Class_I_gatase-like"/>
</dbReference>
<dbReference type="AlphaFoldDB" id="A0A3N0UWN9"/>
<dbReference type="Proteomes" id="UP000274511">
    <property type="component" value="Unassembled WGS sequence"/>
</dbReference>
<dbReference type="PRINTS" id="PR00099">
    <property type="entry name" value="CPSGATASE"/>
</dbReference>
<gene>
    <name evidence="3" type="ORF">EC392_00350</name>
</gene>
<dbReference type="RefSeq" id="WP_123244623.1">
    <property type="nucleotide sequence ID" value="NZ_RJUJ01000001.1"/>
</dbReference>
<evidence type="ECO:0000313" key="4">
    <source>
        <dbReference type="Proteomes" id="UP000274511"/>
    </source>
</evidence>
<reference evidence="3 4" key="1">
    <citation type="submission" date="2018-10" db="EMBL/GenBank/DDBJ databases">
        <title>New species genome.</title>
        <authorList>
            <person name="Li Y."/>
        </authorList>
    </citation>
    <scope>NUCLEOTIDE SEQUENCE [LARGE SCALE GENOMIC DNA]</scope>
    <source>
        <strain evidence="3 4">L6_4B</strain>
    </source>
</reference>
<dbReference type="InterPro" id="IPR006221">
    <property type="entry name" value="TrpG/PapA_dom"/>
</dbReference>
<protein>
    <submittedName>
        <fullName evidence="3">Aminodeoxychorismate/anthranilate synthase component II</fullName>
    </submittedName>
</protein>
<evidence type="ECO:0000313" key="3">
    <source>
        <dbReference type="EMBL" id="ROH84644.1"/>
    </source>
</evidence>
<feature type="domain" description="Glutamine amidotransferase" evidence="2">
    <location>
        <begin position="9"/>
        <end position="192"/>
    </location>
</feature>
<evidence type="ECO:0000259" key="2">
    <source>
        <dbReference type="Pfam" id="PF00117"/>
    </source>
</evidence>
<evidence type="ECO:0000256" key="1">
    <source>
        <dbReference type="ARBA" id="ARBA00022962"/>
    </source>
</evidence>
<comment type="caution">
    <text evidence="3">The sequence shown here is derived from an EMBL/GenBank/DDBJ whole genome shotgun (WGS) entry which is preliminary data.</text>
</comment>
<dbReference type="CDD" id="cd01743">
    <property type="entry name" value="GATase1_Anthranilate_Synthase"/>
    <property type="match status" value="1"/>
</dbReference>
<dbReference type="EMBL" id="RJUJ01000001">
    <property type="protein sequence ID" value="ROH84644.1"/>
    <property type="molecule type" value="Genomic_DNA"/>
</dbReference>
<keyword evidence="1" id="KW-0315">Glutamine amidotransferase</keyword>
<dbReference type="GO" id="GO:0005829">
    <property type="term" value="C:cytosol"/>
    <property type="evidence" value="ECO:0007669"/>
    <property type="project" value="TreeGrafter"/>
</dbReference>
<organism evidence="3 4">
    <name type="scientific">Lonsdalea populi</name>
    <dbReference type="NCBI Taxonomy" id="1172565"/>
    <lineage>
        <taxon>Bacteria</taxon>
        <taxon>Pseudomonadati</taxon>
        <taxon>Pseudomonadota</taxon>
        <taxon>Gammaproteobacteria</taxon>
        <taxon>Enterobacterales</taxon>
        <taxon>Pectobacteriaceae</taxon>
        <taxon>Lonsdalea</taxon>
    </lineage>
</organism>
<dbReference type="NCBIfam" id="TIGR00566">
    <property type="entry name" value="trpG_papA"/>
    <property type="match status" value="1"/>
</dbReference>
<dbReference type="Gene3D" id="3.40.50.880">
    <property type="match status" value="1"/>
</dbReference>
<dbReference type="GO" id="GO:0000162">
    <property type="term" value="P:L-tryptophan biosynthetic process"/>
    <property type="evidence" value="ECO:0007669"/>
    <property type="project" value="TreeGrafter"/>
</dbReference>
<dbReference type="PRINTS" id="PR00096">
    <property type="entry name" value="GATASE"/>
</dbReference>
<dbReference type="GO" id="GO:0004049">
    <property type="term" value="F:anthranilate synthase activity"/>
    <property type="evidence" value="ECO:0007669"/>
    <property type="project" value="TreeGrafter"/>
</dbReference>
<name>A0A3N0UWN9_9GAMM</name>
<dbReference type="PANTHER" id="PTHR43418">
    <property type="entry name" value="MULTIFUNCTIONAL TRYPTOPHAN BIOSYNTHESIS PROTEIN-RELATED"/>
    <property type="match status" value="1"/>
</dbReference>
<dbReference type="SUPFAM" id="SSF52317">
    <property type="entry name" value="Class I glutamine amidotransferase-like"/>
    <property type="match status" value="1"/>
</dbReference>
<dbReference type="FunFam" id="3.40.50.880:FF:000003">
    <property type="entry name" value="Anthranilate synthase component II"/>
    <property type="match status" value="1"/>
</dbReference>
<dbReference type="PANTHER" id="PTHR43418:SF4">
    <property type="entry name" value="MULTIFUNCTIONAL TRYPTOPHAN BIOSYNTHESIS PROTEIN"/>
    <property type="match status" value="1"/>
</dbReference>
<dbReference type="Pfam" id="PF00117">
    <property type="entry name" value="GATase"/>
    <property type="match status" value="1"/>
</dbReference>
<dbReference type="InterPro" id="IPR050472">
    <property type="entry name" value="Anth_synth/Amidotransfase"/>
</dbReference>
<dbReference type="InterPro" id="IPR017926">
    <property type="entry name" value="GATASE"/>
</dbReference>
<accession>A0A3N0UWN9</accession>
<dbReference type="PRINTS" id="PR00097">
    <property type="entry name" value="ANTSNTHASEII"/>
</dbReference>
<dbReference type="PROSITE" id="PS51273">
    <property type="entry name" value="GATASE_TYPE_1"/>
    <property type="match status" value="1"/>
</dbReference>
<proteinExistence type="predicted"/>
<sequence>MILHQKNILIIDNFDSFTFNIAQMIGEGNGQEAVVLPNTLSWREIHKIPHDRIILSPGPGTPHQRRDVGSSMDILAYADVPVLGVCLGHQCLTLHHGGRVIAAPEPMHGRIRRVHHYGTPLFHGIPETFEVTRYHSLVADRALPDALELIAETEDGIVMALRHRTLPHWGVQFHPESICSEYGREIFGNFLSDAIAPLQTQKTVQYKDSSNV</sequence>